<organism evidence="2 3">
    <name type="scientific">Aquimarina algicola</name>
    <dbReference type="NCBI Taxonomy" id="2589995"/>
    <lineage>
        <taxon>Bacteria</taxon>
        <taxon>Pseudomonadati</taxon>
        <taxon>Bacteroidota</taxon>
        <taxon>Flavobacteriia</taxon>
        <taxon>Flavobacteriales</taxon>
        <taxon>Flavobacteriaceae</taxon>
        <taxon>Aquimarina</taxon>
    </lineage>
</organism>
<accession>A0A504JEY8</accession>
<dbReference type="AlphaFoldDB" id="A0A504JEY8"/>
<dbReference type="SUPFAM" id="SSF69279">
    <property type="entry name" value="Phage tail proteins"/>
    <property type="match status" value="1"/>
</dbReference>
<dbReference type="Pfam" id="PF05954">
    <property type="entry name" value="Phage_GPD"/>
    <property type="match status" value="1"/>
</dbReference>
<protein>
    <recommendedName>
        <fullName evidence="1">Gp5/Type VI secretion system Vgr protein OB-fold domain-containing protein</fullName>
    </recommendedName>
</protein>
<comment type="caution">
    <text evidence="2">The sequence shown here is derived from an EMBL/GenBank/DDBJ whole genome shotgun (WGS) entry which is preliminary data.</text>
</comment>
<dbReference type="OrthoDB" id="7033094at2"/>
<dbReference type="Gene3D" id="2.40.50.230">
    <property type="entry name" value="Gp5 N-terminal domain"/>
    <property type="match status" value="1"/>
</dbReference>
<dbReference type="Gene3D" id="3.55.50.10">
    <property type="entry name" value="Baseplate protein-like domains"/>
    <property type="match status" value="1"/>
</dbReference>
<dbReference type="Pfam" id="PF04717">
    <property type="entry name" value="Phage_base_V"/>
    <property type="match status" value="1"/>
</dbReference>
<reference evidence="2 3" key="1">
    <citation type="submission" date="2019-06" db="EMBL/GenBank/DDBJ databases">
        <authorList>
            <person name="Meng X."/>
        </authorList>
    </citation>
    <scope>NUCLEOTIDE SEQUENCE [LARGE SCALE GENOMIC DNA]</scope>
    <source>
        <strain evidence="2 3">M625</strain>
    </source>
</reference>
<feature type="domain" description="Gp5/Type VI secretion system Vgr protein OB-fold" evidence="1">
    <location>
        <begin position="366"/>
        <end position="440"/>
    </location>
</feature>
<dbReference type="InterPro" id="IPR006531">
    <property type="entry name" value="Gp5/Vgr_OB"/>
</dbReference>
<gene>
    <name evidence="2" type="ORF">FHK87_15505</name>
</gene>
<proteinExistence type="predicted"/>
<dbReference type="RefSeq" id="WP_140594665.1">
    <property type="nucleotide sequence ID" value="NZ_VFWZ01000004.1"/>
</dbReference>
<dbReference type="Proteomes" id="UP000315540">
    <property type="component" value="Unassembled WGS sequence"/>
</dbReference>
<evidence type="ECO:0000259" key="1">
    <source>
        <dbReference type="Pfam" id="PF04717"/>
    </source>
</evidence>
<dbReference type="SUPFAM" id="SSF69349">
    <property type="entry name" value="Phage fibre proteins"/>
    <property type="match status" value="1"/>
</dbReference>
<sequence length="595" mass="66318">MALQSKIQLFIGGVPILAFKSISLEQEIDQHHDLELVCRKDVLENITSTSDDESKDYLGQILVLKITSLNTFKAYKELKFKGVVTEVKSTNGFLYQHSDLIVIKAKSCSIITDDGPHFASYSDASLANIIDNTFQLYDRSKLNTVINPGFSDTLHYSVQNGESSFQYASRLAKQYGEWFYYDGEDLVFGKPKDNEQVLLNYGQDLQEFSRNINPRSNSYAFFTNDYLNDQQHELATQAVNTGMNSYNGFASKKSEEIYPHKTNVFINTYNDPQIKQRLDTLVEQQKKSEEINQVIMSGKSDNPGVSLGKVVKIQNGPGDYTFRITKIKHETTENGKYSNTFEGVSIAQDASPKTNIRLHPKSDHQVAIVTDNADPEGLSRIKVQFYWQKPLGEFTPWLRVLTPHSGGEKGFHFIPEIGEEVLIGFEGGNAERPFVMGTLYNGNAKSAGWNTKNNDVKAIRTRSGHTIELNDADGKEFITIIDQNANTIHIDTANNNITITALEKMTLNAKNFEMNVEQDATFNIGQNTKIKTGMSYEASSRSHTNTVEDNMTTSVGGELVQNSGNAEIQSRQNMKIACGATASFQGGGNVKISKG</sequence>
<name>A0A504JEY8_9FLAO</name>
<dbReference type="SUPFAM" id="SSF69255">
    <property type="entry name" value="gp5 N-terminal domain-like"/>
    <property type="match status" value="1"/>
</dbReference>
<keyword evidence="3" id="KW-1185">Reference proteome</keyword>
<dbReference type="InterPro" id="IPR037026">
    <property type="entry name" value="Vgr_OB-fold_dom_sf"/>
</dbReference>
<evidence type="ECO:0000313" key="2">
    <source>
        <dbReference type="EMBL" id="TPN85419.1"/>
    </source>
</evidence>
<dbReference type="EMBL" id="VFWZ01000004">
    <property type="protein sequence ID" value="TPN85419.1"/>
    <property type="molecule type" value="Genomic_DNA"/>
</dbReference>
<evidence type="ECO:0000313" key="3">
    <source>
        <dbReference type="Proteomes" id="UP000315540"/>
    </source>
</evidence>